<dbReference type="SMART" id="SM00281">
    <property type="entry name" value="LamB"/>
    <property type="match status" value="1"/>
</dbReference>
<dbReference type="PANTHER" id="PTHR10574">
    <property type="entry name" value="NETRIN/LAMININ-RELATED"/>
    <property type="match status" value="1"/>
</dbReference>
<evidence type="ECO:0000259" key="14">
    <source>
        <dbReference type="PROSITE" id="PS50027"/>
    </source>
</evidence>
<feature type="domain" description="Laminin G" evidence="13">
    <location>
        <begin position="1473"/>
        <end position="1657"/>
    </location>
</feature>
<evidence type="ECO:0000256" key="4">
    <source>
        <dbReference type="ARBA" id="ARBA00022729"/>
    </source>
</evidence>
<feature type="disulfide bond" evidence="10">
    <location>
        <begin position="219"/>
        <end position="228"/>
    </location>
</feature>
<feature type="disulfide bond" evidence="10">
    <location>
        <begin position="147"/>
        <end position="164"/>
    </location>
</feature>
<dbReference type="Pfam" id="PF00053">
    <property type="entry name" value="EGF_laminin"/>
    <property type="match status" value="7"/>
</dbReference>
<evidence type="ECO:0000256" key="2">
    <source>
        <dbReference type="ARBA" id="ARBA00022525"/>
    </source>
</evidence>
<feature type="domain" description="Laminin EGF-like" evidence="14">
    <location>
        <begin position="145"/>
        <end position="190"/>
    </location>
</feature>
<dbReference type="SUPFAM" id="SSF49899">
    <property type="entry name" value="Concanavalin A-like lectins/glucanases"/>
    <property type="match status" value="4"/>
</dbReference>
<proteinExistence type="predicted"/>
<keyword evidence="3" id="KW-0272">Extracellular matrix</keyword>
<feature type="domain" description="Laminin EGF-like" evidence="14">
    <location>
        <begin position="1"/>
        <end position="49"/>
    </location>
</feature>
<dbReference type="PROSITE" id="PS51115">
    <property type="entry name" value="LAMININ_IVA"/>
    <property type="match status" value="1"/>
</dbReference>
<feature type="disulfide bond" evidence="10">
    <location>
        <begin position="3"/>
        <end position="20"/>
    </location>
</feature>
<keyword evidence="6" id="KW-0084">Basement membrane</keyword>
<feature type="disulfide bond" evidence="10">
    <location>
        <begin position="556"/>
        <end position="565"/>
    </location>
</feature>
<feature type="domain" description="Laminin IV type A" evidence="15">
    <location>
        <begin position="306"/>
        <end position="494"/>
    </location>
</feature>
<evidence type="ECO:0000256" key="5">
    <source>
        <dbReference type="ARBA" id="ARBA00022737"/>
    </source>
</evidence>
<feature type="domain" description="Laminin G" evidence="13">
    <location>
        <begin position="1254"/>
        <end position="1461"/>
    </location>
</feature>
<feature type="domain" description="Laminin G" evidence="13">
    <location>
        <begin position="1929"/>
        <end position="2070"/>
    </location>
</feature>
<dbReference type="FunFam" id="2.10.25.10:FF:000082">
    <property type="entry name" value="Laminin subunit alpha 1"/>
    <property type="match status" value="1"/>
</dbReference>
<evidence type="ECO:0000256" key="12">
    <source>
        <dbReference type="SAM" id="MobiDB-lite"/>
    </source>
</evidence>
<feature type="domain" description="Laminin G" evidence="13">
    <location>
        <begin position="1662"/>
        <end position="1875"/>
    </location>
</feature>
<reference evidence="17" key="1">
    <citation type="submission" date="2025-08" db="UniProtKB">
        <authorList>
            <consortium name="RefSeq"/>
        </authorList>
    </citation>
    <scope>IDENTIFICATION</scope>
    <source>
        <tissue evidence="17">Whole organism</tissue>
    </source>
</reference>
<accession>A0A9C6XB18</accession>
<feature type="disulfide bond" evidence="10">
    <location>
        <begin position="568"/>
        <end position="582"/>
    </location>
</feature>
<dbReference type="RefSeq" id="XP_052132560.1">
    <property type="nucleotide sequence ID" value="XM_052276600.1"/>
</dbReference>
<dbReference type="Pfam" id="PF00052">
    <property type="entry name" value="Laminin_B"/>
    <property type="match status" value="1"/>
</dbReference>
<dbReference type="InterPro" id="IPR002049">
    <property type="entry name" value="LE_dom"/>
</dbReference>
<keyword evidence="4" id="KW-0732">Signal</keyword>
<evidence type="ECO:0000256" key="7">
    <source>
        <dbReference type="ARBA" id="ARBA00023157"/>
    </source>
</evidence>
<gene>
    <name evidence="17" type="primary">LOC113213646</name>
</gene>
<dbReference type="GO" id="GO:0034446">
    <property type="term" value="P:substrate adhesion-dependent cell spreading"/>
    <property type="evidence" value="ECO:0007669"/>
    <property type="project" value="TreeGrafter"/>
</dbReference>
<dbReference type="GO" id="GO:0007411">
    <property type="term" value="P:axon guidance"/>
    <property type="evidence" value="ECO:0007669"/>
    <property type="project" value="TreeGrafter"/>
</dbReference>
<feature type="non-terminal residue" evidence="17">
    <location>
        <position position="2070"/>
    </location>
</feature>
<feature type="disulfide bond" evidence="10">
    <location>
        <begin position="71"/>
        <end position="80"/>
    </location>
</feature>
<feature type="disulfide bond" evidence="10">
    <location>
        <begin position="191"/>
        <end position="203"/>
    </location>
</feature>
<dbReference type="PROSITE" id="PS50025">
    <property type="entry name" value="LAM_G_DOMAIN"/>
    <property type="match status" value="4"/>
</dbReference>
<dbReference type="SUPFAM" id="SSF57196">
    <property type="entry name" value="EGF/Laminin"/>
    <property type="match status" value="5"/>
</dbReference>
<evidence type="ECO:0000259" key="13">
    <source>
        <dbReference type="PROSITE" id="PS50025"/>
    </source>
</evidence>
<dbReference type="GO" id="GO:0009887">
    <property type="term" value="P:animal organ morphogenesis"/>
    <property type="evidence" value="ECO:0007669"/>
    <property type="project" value="TreeGrafter"/>
</dbReference>
<feature type="domain" description="Laminin EGF-like" evidence="14">
    <location>
        <begin position="585"/>
        <end position="636"/>
    </location>
</feature>
<comment type="caution">
    <text evidence="10">Lacks conserved residue(s) required for the propagation of feature annotation.</text>
</comment>
<feature type="non-terminal residue" evidence="17">
    <location>
        <position position="1"/>
    </location>
</feature>
<evidence type="ECO:0000256" key="8">
    <source>
        <dbReference type="ARBA" id="ARBA00023180"/>
    </source>
</evidence>
<dbReference type="KEGG" id="foc:113213646"/>
<feature type="domain" description="Laminin EGF-like" evidence="14">
    <location>
        <begin position="50"/>
        <end position="97"/>
    </location>
</feature>
<evidence type="ECO:0000256" key="9">
    <source>
        <dbReference type="ARBA" id="ARBA00023292"/>
    </source>
</evidence>
<dbReference type="FunFam" id="2.10.25.10:FF:000209">
    <property type="entry name" value="Laminin subunit alpha 5"/>
    <property type="match status" value="1"/>
</dbReference>
<dbReference type="Pfam" id="PF02210">
    <property type="entry name" value="Laminin_G_2"/>
    <property type="match status" value="3"/>
</dbReference>
<evidence type="ECO:0000313" key="16">
    <source>
        <dbReference type="Proteomes" id="UP000504606"/>
    </source>
</evidence>
<evidence type="ECO:0000256" key="3">
    <source>
        <dbReference type="ARBA" id="ARBA00022530"/>
    </source>
</evidence>
<feature type="disulfide bond" evidence="10">
    <location>
        <begin position="50"/>
        <end position="62"/>
    </location>
</feature>
<protein>
    <submittedName>
        <fullName evidence="17">Laminin subunit alpha-1</fullName>
    </submittedName>
</protein>
<name>A0A9C6XB18_FRAOC</name>
<dbReference type="SMART" id="SM00181">
    <property type="entry name" value="EGF"/>
    <property type="match status" value="7"/>
</dbReference>
<sequence length="2070" mass="224124">CGCHPSGALHAACDIVTGRCECRPHVVGRACDACKHGFWGLDSGLGCQACACDPLGAHNSSCDPVSGQCACLPGIGGRTCDSCLPGYVGFSPNGCRECDPCDKPGHVCDPDTGHCVCPPLTFGDECEVCEMNSWGFRSVKGCKPCACDPAGSYASQCDAGTGQCSCRRGFAGPRCDTCAHGYYGYPSCRSCRCDARGADRATCDAAGVCGCSPTGQCSCKPNAAGPRCDACRPGTFSLRADDPDGCQACFCFGRSSQCSEEGLTWGRLTQFRPRVLDVHYESTNPQFRPGAQLFPVNTKEICYINLALPGVPGASAKTSNSTPDRLDVINNLRIIPGDAGDVEMGVNYLFDTPVYWQLPRQFLGDRVLSFGGFLRFSVEAEGGSTLFPPEVLDSYPLVQLQGNNRFVLEHFPGKPSRDGHYEIRLHHSLWRAKNNATSKVSREMLMLALQNVQHVLIRATDSIDFTKAVLRGISLDTAQALEGGRAPPARGVELCECPRQYSSSSCQDPSIGFFRWHDRSAVHSTIVIQMVGEARPCQCNGRSSVCDVETGHCRNCSANTGGAACERCAEGHYGDPDGPAGCRACPCPTEHRNFANKCEVVDGVAAVCYCREGYTGPRCDRCAPGWFGQPGGVCQPCLCDPLGSVGDYCDARGQCECLPGVSGLRCSVCPLRQVLTARGSCTTCEDACTGELLRGLEDLAFDLEVGAKKAADGILEAPWSVLEGIHGQAKQARERVRTWDELAARANQIPGTIVTTLRKPANQAVKEAKKVEHASAEMGLNSLRLHQGVENVFDDIERARKQIQDTVASLRVYAAGPAPQVSSGSALADAQYILDSIVAAMTYLEPRATHTYNNFKKCDEIHDDLVKLLDFDDVRRLDDLRRRVYRLQEGLRDLNDTLVNSSGNASHVDHRFTNKNRRKLKELVTRVAWLSSEESSLVAMITANADTLNAADAALSAAQTNLSGVRRQQARLSNLTAVLAQRVRAESRPDLAHYFIIARDRANMLRHTADMYERLFSGTKHDAEHALQASAAYRNIAESIRDALHGALNASLAAESAHRQAYPKHLDSLLDQSSLVLQDSHRLQGTAHEQARRVSRLRQHLAEHEGVVDRLRETIILAGRRNNDNHRPLQQLQQLEGQLGAERGVAQRVLDDMLDEQRAALHMRQHASEVLVNVSTALRPLLGRVASDGEQDGQGVGLGLGATERQVKELREVIVRVNDTLQTAEEESVEQQREFQRWNDSVADKLQALRDKITRARHAAEGIRLSLKTPKQAAEGCSRSYALPQIGPSTTNTLTLFYAVTGKARSAPIFYLPGTTTDDFIALDMVERRVRLSWDVGGGPGAVTSPLQLRAPRELPPGVGQTESRDEEVWYRVVAERTGNIGHLSVSEDARPDGAAPPKVVFNATAAGFGRLDPGGVAWVGGAGSDGGRAGLGGCVHSLELDGRPIGLWNFRTSSGSCGACKQGVGQEHDDQSYNFRGDGYSELRHTSASPYNKYFFSVSLNFRSFDENALLFLAVAEDQRGYVSMALHQGRVRFRIGYGGQGGSFLEITTAAKYNTGNWTHVEASRYFDRNRKLEKGLLKVDSEARNGSPSMPVKADSLPDMSSAVYYIGGVPPGFTAVGPFDKPVSFLGCMSMIQVAQEGYNPMRGQFYGVEASCVDKPLRSASFGGDGFLELPSHSLRKKSSFGFAFATLQPDTMLMLSTFQRPGSVTSAEVAEENTNFIELEDNNSYYSCALWNGRLEVRVDAGRGTVVLPSSLSPPGPQDAAAGPPEALNDGRLHSVSVTKIGRRLELRVDDVLQSSATLPEGAAAVKAPGDIGGLFFGGVPPSLNVSDLLATTMPLIGTIKDAIFNDELLSMDHPVSFDRAAIGRLGPVGPVSDATLAVGTSPMVPAPPSSPPSSSWSPPAPHEPEQGGGCRRLSTYSFEQDAAKFGDRPNSHVLVTFRRRNLLQRDFVVDLQFRTFYPSGMLYLVPGGGNGGGKQRQYLAAYLLDGILQVVYKGRNKLEVSLPNTYNDGSWHTVRLKKDGRILTLSVDSDPPERRKGPKKMNIGHNIYIGGLPDNNLLVPDNF</sequence>
<keyword evidence="7 10" id="KW-1015">Disulfide bond</keyword>
<dbReference type="FunFam" id="2.10.25.10:FF:000188">
    <property type="entry name" value="Laminin subunit gamma 2"/>
    <property type="match status" value="1"/>
</dbReference>
<dbReference type="GeneID" id="113213646"/>
<dbReference type="Gene3D" id="2.170.300.10">
    <property type="entry name" value="Tie2 ligand-binding domain superfamily"/>
    <property type="match status" value="1"/>
</dbReference>
<dbReference type="CDD" id="cd00110">
    <property type="entry name" value="LamG"/>
    <property type="match status" value="4"/>
</dbReference>
<dbReference type="FunFam" id="2.10.25.10:FF:000189">
    <property type="entry name" value="Laminin subunit alpha 2"/>
    <property type="match status" value="1"/>
</dbReference>
<keyword evidence="2" id="KW-0964">Secreted</keyword>
<dbReference type="GO" id="GO:0043256">
    <property type="term" value="C:laminin complex"/>
    <property type="evidence" value="ECO:0007669"/>
    <property type="project" value="TreeGrafter"/>
</dbReference>
<dbReference type="SMART" id="SM00282">
    <property type="entry name" value="LamG"/>
    <property type="match status" value="4"/>
</dbReference>
<dbReference type="InterPro" id="IPR013320">
    <property type="entry name" value="ConA-like_dom_sf"/>
</dbReference>
<dbReference type="Gene3D" id="2.10.25.10">
    <property type="entry name" value="Laminin"/>
    <property type="match status" value="6"/>
</dbReference>
<dbReference type="Gene3D" id="2.60.120.200">
    <property type="match status" value="4"/>
</dbReference>
<dbReference type="FunFam" id="2.10.25.10:FF:000074">
    <property type="entry name" value="Laminin subunit alpha"/>
    <property type="match status" value="1"/>
</dbReference>
<evidence type="ECO:0000313" key="17">
    <source>
        <dbReference type="RefSeq" id="XP_052132560.1"/>
    </source>
</evidence>
<dbReference type="PANTHER" id="PTHR10574:SF444">
    <property type="entry name" value="BASEMENT MEMBRANE-SPECIFIC HEPARAN SULFATE PROTEOGLYCAN CORE PROTEIN"/>
    <property type="match status" value="1"/>
</dbReference>
<feature type="region of interest" description="Disordered" evidence="12">
    <location>
        <begin position="1886"/>
        <end position="1919"/>
    </location>
</feature>
<comment type="subcellular location">
    <subcellularLocation>
        <location evidence="1">Secreted</location>
        <location evidence="1">Extracellular space</location>
        <location evidence="1">Extracellular matrix</location>
        <location evidence="1">Basement membrane</location>
    </subcellularLocation>
</comment>
<dbReference type="CDD" id="cd00055">
    <property type="entry name" value="EGF_Lam"/>
    <property type="match status" value="8"/>
</dbReference>
<dbReference type="InterPro" id="IPR056863">
    <property type="entry name" value="LMN_ATRN_NET-like_EGF"/>
</dbReference>
<keyword evidence="5" id="KW-0677">Repeat</keyword>
<organism evidence="16 17">
    <name type="scientific">Frankliniella occidentalis</name>
    <name type="common">Western flower thrips</name>
    <name type="synonym">Euthrips occidentalis</name>
    <dbReference type="NCBI Taxonomy" id="133901"/>
    <lineage>
        <taxon>Eukaryota</taxon>
        <taxon>Metazoa</taxon>
        <taxon>Ecdysozoa</taxon>
        <taxon>Arthropoda</taxon>
        <taxon>Hexapoda</taxon>
        <taxon>Insecta</taxon>
        <taxon>Pterygota</taxon>
        <taxon>Neoptera</taxon>
        <taxon>Paraneoptera</taxon>
        <taxon>Thysanoptera</taxon>
        <taxon>Terebrantia</taxon>
        <taxon>Thripoidea</taxon>
        <taxon>Thripidae</taxon>
        <taxon>Frankliniella</taxon>
    </lineage>
</organism>
<keyword evidence="11" id="KW-0175">Coiled coil</keyword>
<keyword evidence="8" id="KW-0325">Glycoprotein</keyword>
<dbReference type="PRINTS" id="PR00011">
    <property type="entry name" value="EGFLAMININ"/>
</dbReference>
<dbReference type="GO" id="GO:0009888">
    <property type="term" value="P:tissue development"/>
    <property type="evidence" value="ECO:0007669"/>
    <property type="project" value="TreeGrafter"/>
</dbReference>
<dbReference type="PROSITE" id="PS01248">
    <property type="entry name" value="EGF_LAM_1"/>
    <property type="match status" value="4"/>
</dbReference>
<dbReference type="InterPro" id="IPR000034">
    <property type="entry name" value="Laminin_IV"/>
</dbReference>
<evidence type="ECO:0000259" key="15">
    <source>
        <dbReference type="PROSITE" id="PS51115"/>
    </source>
</evidence>
<feature type="disulfide bond" evidence="10">
    <location>
        <begin position="1"/>
        <end position="13"/>
    </location>
</feature>
<keyword evidence="16" id="KW-1185">Reference proteome</keyword>
<dbReference type="GO" id="GO:0016477">
    <property type="term" value="P:cell migration"/>
    <property type="evidence" value="ECO:0007669"/>
    <property type="project" value="TreeGrafter"/>
</dbReference>
<dbReference type="PROSITE" id="PS50027">
    <property type="entry name" value="EGF_LAM_2"/>
    <property type="match status" value="6"/>
</dbReference>
<dbReference type="InterPro" id="IPR000742">
    <property type="entry name" value="EGF"/>
</dbReference>
<keyword evidence="9 10" id="KW-0424">Laminin EGF-like domain</keyword>
<dbReference type="Pfam" id="PF24973">
    <property type="entry name" value="EGF_LMN_ATRN"/>
    <property type="match status" value="1"/>
</dbReference>
<dbReference type="InterPro" id="IPR050440">
    <property type="entry name" value="Laminin/Netrin_ECM"/>
</dbReference>
<feature type="disulfide bond" evidence="10">
    <location>
        <begin position="22"/>
        <end position="31"/>
    </location>
</feature>
<evidence type="ECO:0000256" key="11">
    <source>
        <dbReference type="SAM" id="Coils"/>
    </source>
</evidence>
<feature type="disulfide bond" evidence="10">
    <location>
        <begin position="52"/>
        <end position="69"/>
    </location>
</feature>
<feature type="disulfide bond" evidence="10">
    <location>
        <begin position="145"/>
        <end position="157"/>
    </location>
</feature>
<dbReference type="Proteomes" id="UP000504606">
    <property type="component" value="Unplaced"/>
</dbReference>
<dbReference type="InterPro" id="IPR001791">
    <property type="entry name" value="Laminin_G"/>
</dbReference>
<feature type="domain" description="Laminin EGF-like" evidence="14">
    <location>
        <begin position="191"/>
        <end position="248"/>
    </location>
</feature>
<evidence type="ECO:0000256" key="10">
    <source>
        <dbReference type="PROSITE-ProRule" id="PRU00460"/>
    </source>
</evidence>
<feature type="disulfide bond" evidence="10">
    <location>
        <begin position="166"/>
        <end position="175"/>
    </location>
</feature>
<evidence type="ECO:0000256" key="1">
    <source>
        <dbReference type="ARBA" id="ARBA00004302"/>
    </source>
</evidence>
<feature type="domain" description="Laminin EGF-like" evidence="14">
    <location>
        <begin position="537"/>
        <end position="584"/>
    </location>
</feature>
<dbReference type="Pfam" id="PF00054">
    <property type="entry name" value="Laminin_G_1"/>
    <property type="match status" value="1"/>
</dbReference>
<evidence type="ECO:0000256" key="6">
    <source>
        <dbReference type="ARBA" id="ARBA00022869"/>
    </source>
</evidence>
<dbReference type="GO" id="GO:0070831">
    <property type="term" value="P:basement membrane assembly"/>
    <property type="evidence" value="ECO:0007669"/>
    <property type="project" value="TreeGrafter"/>
</dbReference>
<dbReference type="OrthoDB" id="8545473at2759"/>
<feature type="coiled-coil region" evidence="11">
    <location>
        <begin position="1200"/>
        <end position="1241"/>
    </location>
</feature>
<feature type="disulfide bond" evidence="10">
    <location>
        <begin position="610"/>
        <end position="619"/>
    </location>
</feature>
<dbReference type="SMART" id="SM00180">
    <property type="entry name" value="EGF_Lam"/>
    <property type="match status" value="8"/>
</dbReference>